<evidence type="ECO:0000313" key="3">
    <source>
        <dbReference type="Proteomes" id="UP000015523"/>
    </source>
</evidence>
<dbReference type="EMBL" id="AUWY01000039">
    <property type="protein sequence ID" value="EQB33503.1"/>
    <property type="molecule type" value="Genomic_DNA"/>
</dbReference>
<organism evidence="2 3">
    <name type="scientific">Sphingobium ummariense RL-3</name>
    <dbReference type="NCBI Taxonomy" id="1346791"/>
    <lineage>
        <taxon>Bacteria</taxon>
        <taxon>Pseudomonadati</taxon>
        <taxon>Pseudomonadota</taxon>
        <taxon>Alphaproteobacteria</taxon>
        <taxon>Sphingomonadales</taxon>
        <taxon>Sphingomonadaceae</taxon>
        <taxon>Sphingobium</taxon>
    </lineage>
</organism>
<keyword evidence="3" id="KW-1185">Reference proteome</keyword>
<dbReference type="AlphaFoldDB" id="T0KJJ8"/>
<dbReference type="OrthoDB" id="7472950at2"/>
<feature type="transmembrane region" description="Helical" evidence="1">
    <location>
        <begin position="177"/>
        <end position="201"/>
    </location>
</feature>
<feature type="transmembrane region" description="Helical" evidence="1">
    <location>
        <begin position="110"/>
        <end position="138"/>
    </location>
</feature>
<accession>T0KJJ8</accession>
<feature type="transmembrane region" description="Helical" evidence="1">
    <location>
        <begin position="31"/>
        <end position="53"/>
    </location>
</feature>
<keyword evidence="1" id="KW-0812">Transmembrane</keyword>
<feature type="transmembrane region" description="Helical" evidence="1">
    <location>
        <begin position="221"/>
        <end position="241"/>
    </location>
</feature>
<dbReference type="Proteomes" id="UP000015523">
    <property type="component" value="Unassembled WGS sequence"/>
</dbReference>
<dbReference type="STRING" id="1346791.M529_04410"/>
<name>T0KJJ8_9SPHN</name>
<comment type="caution">
    <text evidence="2">The sequence shown here is derived from an EMBL/GenBank/DDBJ whole genome shotgun (WGS) entry which is preliminary data.</text>
</comment>
<feature type="transmembrane region" description="Helical" evidence="1">
    <location>
        <begin position="65"/>
        <end position="89"/>
    </location>
</feature>
<dbReference type="PATRIC" id="fig|1346791.3.peg.850"/>
<reference evidence="2 3" key="1">
    <citation type="journal article" date="2013" name="Genome Announc.">
        <title>Draft Genome Sequence of Sphingobium ummariense Strain RL-3, a Hexachlorocyclohexane-Degrading Bacterium.</title>
        <authorList>
            <person name="Kohli P."/>
            <person name="Dua A."/>
            <person name="Sangwan N."/>
            <person name="Oldach P."/>
            <person name="Khurana J.P."/>
            <person name="Lal R."/>
        </authorList>
    </citation>
    <scope>NUCLEOTIDE SEQUENCE [LARGE SCALE GENOMIC DNA]</scope>
    <source>
        <strain evidence="2 3">RL-3</strain>
    </source>
</reference>
<gene>
    <name evidence="2" type="ORF">M529_04410</name>
</gene>
<evidence type="ECO:0000256" key="1">
    <source>
        <dbReference type="SAM" id="Phobius"/>
    </source>
</evidence>
<sequence length="266" mass="27930">MATSAPRFEQRGFSIGTVISRTFAVLADNPLATFGCALLFGAIPQVLYSYSIGSQLANAEPGSQLAIVVISLGSMVVFLLLSMLVQGAVVRATTAFAEGGRASFAECLSVGLSAAVPLIGLTLLMALGLIAGFLLFFIPGVILLLMWAVAVPALVTERIGVFAAFSRSRALTKGARWRIFGLYLLLFIVMWLFLILISLVLGIGGLTSGLAIQASQGTVPVTSLIVSGILNTITIAFWGAAQANLYIALRDWKDGPQGESLAEVFA</sequence>
<evidence type="ECO:0000313" key="2">
    <source>
        <dbReference type="EMBL" id="EQB33503.1"/>
    </source>
</evidence>
<dbReference type="eggNOG" id="ENOG50331UM">
    <property type="taxonomic scope" value="Bacteria"/>
</dbReference>
<keyword evidence="1" id="KW-1133">Transmembrane helix</keyword>
<keyword evidence="1" id="KW-0472">Membrane</keyword>
<evidence type="ECO:0008006" key="4">
    <source>
        <dbReference type="Google" id="ProtNLM"/>
    </source>
</evidence>
<proteinExistence type="predicted"/>
<dbReference type="RefSeq" id="WP_021316830.1">
    <property type="nucleotide sequence ID" value="NZ_AUWY01000039.1"/>
</dbReference>
<protein>
    <recommendedName>
        <fullName evidence="4">Glycerophosphoryl diester phosphodiesterase membrane domain-containing protein</fullName>
    </recommendedName>
</protein>